<dbReference type="PANTHER" id="PTHR35936:SF25">
    <property type="entry name" value="ABC TRANSPORTER SUBSTRATE-BINDING PROTEIN"/>
    <property type="match status" value="1"/>
</dbReference>
<sequence>MMWHIQTSARTMMRLTAFLIANLVLFLISAVSVAAQETVIQVNAAEWPPYTKPGLKHQGVIARIIREAFLESGYRSELNFRPWKRALIEGQQGKVDAVSFSVRSPEREAIFLYSDQLFSMTRYFYHLKNKPFDWQELSDLEGKTIGIDLGFSYRPELEEMAQNGLITLLEGRHARNSLQRLLTGRIDLFAMSRDYPEYVLKTEFSPEEANQITYHPTPFEEPEFFLLFGKVNPRATEYRDAFNRGLAVLRQSGRFEQYFEESRRGDYLPDK</sequence>
<dbReference type="AlphaFoldDB" id="A0A3D9HS91"/>
<evidence type="ECO:0000313" key="3">
    <source>
        <dbReference type="EMBL" id="RED52330.1"/>
    </source>
</evidence>
<evidence type="ECO:0000259" key="2">
    <source>
        <dbReference type="Pfam" id="PF00497"/>
    </source>
</evidence>
<keyword evidence="4" id="KW-1185">Reference proteome</keyword>
<proteinExistence type="predicted"/>
<evidence type="ECO:0000256" key="1">
    <source>
        <dbReference type="ARBA" id="ARBA00022729"/>
    </source>
</evidence>
<gene>
    <name evidence="3" type="ORF">DFP90_102350</name>
</gene>
<evidence type="ECO:0000313" key="4">
    <source>
        <dbReference type="Proteomes" id="UP000256845"/>
    </source>
</evidence>
<reference evidence="3 4" key="1">
    <citation type="submission" date="2018-07" db="EMBL/GenBank/DDBJ databases">
        <title>Genomic Encyclopedia of Type Strains, Phase III (KMG-III): the genomes of soil and plant-associated and newly described type strains.</title>
        <authorList>
            <person name="Whitman W."/>
        </authorList>
    </citation>
    <scope>NUCLEOTIDE SEQUENCE [LARGE SCALE GENOMIC DNA]</scope>
    <source>
        <strain evidence="3 4">CECT 8488</strain>
    </source>
</reference>
<name>A0A3D9HS91_9PROT</name>
<dbReference type="Pfam" id="PF00497">
    <property type="entry name" value="SBP_bac_3"/>
    <property type="match status" value="1"/>
</dbReference>
<feature type="domain" description="Solute-binding protein family 3/N-terminal" evidence="2">
    <location>
        <begin position="45"/>
        <end position="260"/>
    </location>
</feature>
<accession>A0A3D9HS91</accession>
<dbReference type="InterPro" id="IPR001638">
    <property type="entry name" value="Solute-binding_3/MltF_N"/>
</dbReference>
<protein>
    <submittedName>
        <fullName evidence="3">Polar amino acid transport system substrate-binding protein</fullName>
    </submittedName>
</protein>
<comment type="caution">
    <text evidence="3">The sequence shown here is derived from an EMBL/GenBank/DDBJ whole genome shotgun (WGS) entry which is preliminary data.</text>
</comment>
<dbReference type="OrthoDB" id="7354650at2"/>
<dbReference type="Gene3D" id="3.40.190.10">
    <property type="entry name" value="Periplasmic binding protein-like II"/>
    <property type="match status" value="2"/>
</dbReference>
<organism evidence="3 4">
    <name type="scientific">Aestuariispira insulae</name>
    <dbReference type="NCBI Taxonomy" id="1461337"/>
    <lineage>
        <taxon>Bacteria</taxon>
        <taxon>Pseudomonadati</taxon>
        <taxon>Pseudomonadota</taxon>
        <taxon>Alphaproteobacteria</taxon>
        <taxon>Rhodospirillales</taxon>
        <taxon>Kiloniellaceae</taxon>
        <taxon>Aestuariispira</taxon>
    </lineage>
</organism>
<dbReference type="SUPFAM" id="SSF53850">
    <property type="entry name" value="Periplasmic binding protein-like II"/>
    <property type="match status" value="1"/>
</dbReference>
<dbReference type="PANTHER" id="PTHR35936">
    <property type="entry name" value="MEMBRANE-BOUND LYTIC MUREIN TRANSGLYCOSYLASE F"/>
    <property type="match status" value="1"/>
</dbReference>
<keyword evidence="1" id="KW-0732">Signal</keyword>
<dbReference type="Proteomes" id="UP000256845">
    <property type="component" value="Unassembled WGS sequence"/>
</dbReference>
<dbReference type="EMBL" id="QRDW01000002">
    <property type="protein sequence ID" value="RED52330.1"/>
    <property type="molecule type" value="Genomic_DNA"/>
</dbReference>